<dbReference type="GO" id="GO:0005737">
    <property type="term" value="C:cytoplasm"/>
    <property type="evidence" value="ECO:0007669"/>
    <property type="project" value="TreeGrafter"/>
</dbReference>
<name>A0AA85J8P3_TRIRE</name>
<accession>A0AA85J8P3</accession>
<dbReference type="GO" id="GO:0045216">
    <property type="term" value="P:cell-cell junction organization"/>
    <property type="evidence" value="ECO:0007669"/>
    <property type="project" value="TreeGrafter"/>
</dbReference>
<dbReference type="WBParaSite" id="TREG1_17540.3">
    <property type="protein sequence ID" value="TREG1_17540.3"/>
    <property type="gene ID" value="TREG1_17540"/>
</dbReference>
<dbReference type="GO" id="GO:0005911">
    <property type="term" value="C:cell-cell junction"/>
    <property type="evidence" value="ECO:0007669"/>
    <property type="project" value="TreeGrafter"/>
</dbReference>
<dbReference type="SMART" id="SM00132">
    <property type="entry name" value="LIM"/>
    <property type="match status" value="5"/>
</dbReference>
<evidence type="ECO:0000259" key="5">
    <source>
        <dbReference type="PROSITE" id="PS50023"/>
    </source>
</evidence>
<dbReference type="PANTHER" id="PTHR24210:SF0">
    <property type="entry name" value="LIM DOMAIN-CONTAINING PROTEIN"/>
    <property type="match status" value="1"/>
</dbReference>
<evidence type="ECO:0000256" key="1">
    <source>
        <dbReference type="ARBA" id="ARBA00022723"/>
    </source>
</evidence>
<feature type="domain" description="LIM zinc-binding" evidence="5">
    <location>
        <begin position="129"/>
        <end position="190"/>
    </location>
</feature>
<dbReference type="AlphaFoldDB" id="A0AA85J8P3"/>
<keyword evidence="1 4" id="KW-0479">Metal-binding</keyword>
<dbReference type="SUPFAM" id="SSF57716">
    <property type="entry name" value="Glucocorticoid receptor-like (DNA-binding domain)"/>
    <property type="match status" value="5"/>
</dbReference>
<evidence type="ECO:0000313" key="6">
    <source>
        <dbReference type="Proteomes" id="UP000050795"/>
    </source>
</evidence>
<keyword evidence="6" id="KW-1185">Reference proteome</keyword>
<evidence type="ECO:0000313" key="7">
    <source>
        <dbReference type="WBParaSite" id="TREG1_17540.2"/>
    </source>
</evidence>
<dbReference type="GO" id="GO:0046872">
    <property type="term" value="F:metal ion binding"/>
    <property type="evidence" value="ECO:0007669"/>
    <property type="project" value="UniProtKB-KW"/>
</dbReference>
<protein>
    <recommendedName>
        <fullName evidence="5">LIM zinc-binding domain-containing protein</fullName>
    </recommendedName>
</protein>
<evidence type="ECO:0000313" key="8">
    <source>
        <dbReference type="WBParaSite" id="TREG1_17540.3"/>
    </source>
</evidence>
<keyword evidence="2 4" id="KW-0862">Zinc</keyword>
<dbReference type="InterPro" id="IPR047944">
    <property type="entry name" value="LIMS1/2-like_LIM1"/>
</dbReference>
<dbReference type="PANTHER" id="PTHR24210">
    <property type="entry name" value="LIM DOMAIN-CONTAINING PROTEIN"/>
    <property type="match status" value="1"/>
</dbReference>
<dbReference type="GO" id="GO:1900026">
    <property type="term" value="P:positive regulation of substrate adhesion-dependent cell spreading"/>
    <property type="evidence" value="ECO:0007669"/>
    <property type="project" value="TreeGrafter"/>
</dbReference>
<dbReference type="CDD" id="cd09334">
    <property type="entry name" value="LIM4_PINCH"/>
    <property type="match status" value="1"/>
</dbReference>
<dbReference type="Pfam" id="PF00412">
    <property type="entry name" value="LIM"/>
    <property type="match status" value="5"/>
</dbReference>
<feature type="domain" description="LIM zinc-binding" evidence="5">
    <location>
        <begin position="191"/>
        <end position="249"/>
    </location>
</feature>
<dbReference type="CDD" id="cd09331">
    <property type="entry name" value="LIM1_PINCH"/>
    <property type="match status" value="1"/>
</dbReference>
<dbReference type="InterPro" id="IPR017351">
    <property type="entry name" value="PINCH-1-4-like"/>
</dbReference>
<reference evidence="7 8" key="2">
    <citation type="submission" date="2023-11" db="UniProtKB">
        <authorList>
            <consortium name="WormBaseParasite"/>
        </authorList>
    </citation>
    <scope>IDENTIFICATION</scope>
</reference>
<sequence>MSDIILSEENLSNQFIQCKRLKHPKRIRFCASPFSLSPDSNTFFQEFSIYPTYLNVSYSSNIEISNIISLGRKYYPLHGINTRNCCHLLCINHNTSNIHEDSKQNSFNMNPNKSEYLHRNLLDQDFIESHCKRCEEPFTHDENIVSVRDGVYHPTCFVCAQCFQPLSNKEFYEFEGRRYCKYDFQVLFAPFCFKCGEFIMSKVVKAMSRSWHPECLICDECGVQLVSKGFQRHKSRILCKDCWPVVCQELVGCHICQTCNKPIEVDRHIKYMGDFHHPHHFHCFDCKEELGPDAHERGGELYCLRCFGRSGIPICCACRRPIEGRIVWALGKVWHVEHFVCHHCEIPFMGSRFYEWQGHAYCLLHYQSKIGSICHICTKPVTGILAKFTNKIYCPEHFRCSLCDRKLDEKSKLYEIDLKPVCKECYDKLPMHWKKTLAKIHRTDRQKWSD</sequence>
<organism evidence="6 9">
    <name type="scientific">Trichobilharzia regenti</name>
    <name type="common">Nasal bird schistosome</name>
    <dbReference type="NCBI Taxonomy" id="157069"/>
    <lineage>
        <taxon>Eukaryota</taxon>
        <taxon>Metazoa</taxon>
        <taxon>Spiralia</taxon>
        <taxon>Lophotrochozoa</taxon>
        <taxon>Platyhelminthes</taxon>
        <taxon>Trematoda</taxon>
        <taxon>Digenea</taxon>
        <taxon>Strigeidida</taxon>
        <taxon>Schistosomatoidea</taxon>
        <taxon>Schistosomatidae</taxon>
        <taxon>Trichobilharzia</taxon>
    </lineage>
</organism>
<dbReference type="WBParaSite" id="TREG1_17540.2">
    <property type="protein sequence ID" value="TREG1_17540.2"/>
    <property type="gene ID" value="TREG1_17540"/>
</dbReference>
<dbReference type="Gene3D" id="2.10.110.10">
    <property type="entry name" value="Cysteine Rich Protein"/>
    <property type="match status" value="5"/>
</dbReference>
<evidence type="ECO:0000256" key="3">
    <source>
        <dbReference type="ARBA" id="ARBA00023038"/>
    </source>
</evidence>
<dbReference type="WBParaSite" id="TREG1_17540.5">
    <property type="protein sequence ID" value="TREG1_17540.5"/>
    <property type="gene ID" value="TREG1_17540"/>
</dbReference>
<dbReference type="InterPro" id="IPR001781">
    <property type="entry name" value="Znf_LIM"/>
</dbReference>
<keyword evidence="3 4" id="KW-0440">LIM domain</keyword>
<proteinExistence type="predicted"/>
<dbReference type="WBParaSite" id="TREG1_17540.4">
    <property type="protein sequence ID" value="TREG1_17540.4"/>
    <property type="gene ID" value="TREG1_17540"/>
</dbReference>
<dbReference type="Proteomes" id="UP000050795">
    <property type="component" value="Unassembled WGS sequence"/>
</dbReference>
<evidence type="ECO:0000256" key="2">
    <source>
        <dbReference type="ARBA" id="ARBA00022833"/>
    </source>
</evidence>
<dbReference type="PROSITE" id="PS50023">
    <property type="entry name" value="LIM_DOMAIN_2"/>
    <property type="match status" value="3"/>
</dbReference>
<dbReference type="GO" id="GO:0098609">
    <property type="term" value="P:cell-cell adhesion"/>
    <property type="evidence" value="ECO:0007669"/>
    <property type="project" value="TreeGrafter"/>
</dbReference>
<dbReference type="GO" id="GO:0005925">
    <property type="term" value="C:focal adhesion"/>
    <property type="evidence" value="ECO:0007669"/>
    <property type="project" value="TreeGrafter"/>
</dbReference>
<dbReference type="GO" id="GO:2001046">
    <property type="term" value="P:positive regulation of integrin-mediated signaling pathway"/>
    <property type="evidence" value="ECO:0007669"/>
    <property type="project" value="TreeGrafter"/>
</dbReference>
<feature type="domain" description="LIM zinc-binding" evidence="5">
    <location>
        <begin position="313"/>
        <end position="372"/>
    </location>
</feature>
<reference evidence="6" key="1">
    <citation type="submission" date="2022-06" db="EMBL/GenBank/DDBJ databases">
        <authorList>
            <person name="Berger JAMES D."/>
            <person name="Berger JAMES D."/>
        </authorList>
    </citation>
    <scope>NUCLEOTIDE SEQUENCE [LARGE SCALE GENOMIC DNA]</scope>
</reference>
<dbReference type="FunFam" id="2.10.110.10:FF:000009">
    <property type="entry name" value="Paxillin isoform 1"/>
    <property type="match status" value="1"/>
</dbReference>
<evidence type="ECO:0000256" key="4">
    <source>
        <dbReference type="PROSITE-ProRule" id="PRU00125"/>
    </source>
</evidence>
<evidence type="ECO:0000313" key="9">
    <source>
        <dbReference type="WBParaSite" id="TREG1_17540.4"/>
    </source>
</evidence>
<dbReference type="PROSITE" id="PS00478">
    <property type="entry name" value="LIM_DOMAIN_1"/>
    <property type="match status" value="2"/>
</dbReference>